<evidence type="ECO:0000259" key="1">
    <source>
        <dbReference type="SMART" id="SM00860"/>
    </source>
</evidence>
<dbReference type="InterPro" id="IPR018958">
    <property type="entry name" value="Knr4/Smi1-like_dom"/>
</dbReference>
<protein>
    <submittedName>
        <fullName evidence="2">SMI1 / KNR4 family (SUKH-1)</fullName>
    </submittedName>
</protein>
<dbReference type="SMART" id="SM00860">
    <property type="entry name" value="SMI1_KNR4"/>
    <property type="match status" value="1"/>
</dbReference>
<dbReference type="InterPro" id="IPR037883">
    <property type="entry name" value="Knr4/Smi1-like_sf"/>
</dbReference>
<dbReference type="Pfam" id="PF09346">
    <property type="entry name" value="SMI1_KNR4"/>
    <property type="match status" value="1"/>
</dbReference>
<reference evidence="2 3" key="1">
    <citation type="submission" date="2016-10" db="EMBL/GenBank/DDBJ databases">
        <authorList>
            <person name="de Groot N.N."/>
        </authorList>
    </citation>
    <scope>NUCLEOTIDE SEQUENCE [LARGE SCALE GENOMIC DNA]</scope>
    <source>
        <strain evidence="2 3">DSM 11363</strain>
    </source>
</reference>
<evidence type="ECO:0000313" key="2">
    <source>
        <dbReference type="EMBL" id="SEU11805.1"/>
    </source>
</evidence>
<accession>A0A1I0JMV6</accession>
<dbReference type="EMBL" id="FOHW01000067">
    <property type="protein sequence ID" value="SEU11805.1"/>
    <property type="molecule type" value="Genomic_DNA"/>
</dbReference>
<dbReference type="Gene3D" id="3.40.1580.10">
    <property type="entry name" value="SMI1/KNR4-like"/>
    <property type="match status" value="1"/>
</dbReference>
<sequence>MSLLKVSKAEPPVGLTDIESLEVIVNIQLPKDFKEFYLRNNGGVPDKDWWDSEDEYDPIRIKKFKAVASKDDPAAQDTNFLGGCYALMTAKDVIPSTLLPFANDDGGNFFCLDLKKGNVCFFATDSFDSECSPATNHANAYRWIAKTFGSFIEGLKDESEIDV</sequence>
<gene>
    <name evidence="2" type="ORF">SAMN05216197_1676</name>
</gene>
<dbReference type="RefSeq" id="WP_074893598.1">
    <property type="nucleotide sequence ID" value="NZ_FOHW01000067.1"/>
</dbReference>
<organism evidence="2 3">
    <name type="scientific">Pseudomonas graminis</name>
    <dbReference type="NCBI Taxonomy" id="158627"/>
    <lineage>
        <taxon>Bacteria</taxon>
        <taxon>Pseudomonadati</taxon>
        <taxon>Pseudomonadota</taxon>
        <taxon>Gammaproteobacteria</taxon>
        <taxon>Pseudomonadales</taxon>
        <taxon>Pseudomonadaceae</taxon>
        <taxon>Pseudomonas</taxon>
    </lineage>
</organism>
<dbReference type="Proteomes" id="UP000182332">
    <property type="component" value="Unassembled WGS sequence"/>
</dbReference>
<dbReference type="OrthoDB" id="9131304at2"/>
<dbReference type="SUPFAM" id="SSF160631">
    <property type="entry name" value="SMI1/KNR4-like"/>
    <property type="match status" value="1"/>
</dbReference>
<dbReference type="AlphaFoldDB" id="A0A1I0JMV6"/>
<name>A0A1I0JMV6_9PSED</name>
<proteinExistence type="predicted"/>
<feature type="domain" description="Knr4/Smi1-like" evidence="1">
    <location>
        <begin position="12"/>
        <end position="154"/>
    </location>
</feature>
<evidence type="ECO:0000313" key="3">
    <source>
        <dbReference type="Proteomes" id="UP000182332"/>
    </source>
</evidence>